<organism evidence="3 4">
    <name type="scientific">Litchfieldia salsa</name>
    <dbReference type="NCBI Taxonomy" id="930152"/>
    <lineage>
        <taxon>Bacteria</taxon>
        <taxon>Bacillati</taxon>
        <taxon>Bacillota</taxon>
        <taxon>Bacilli</taxon>
        <taxon>Bacillales</taxon>
        <taxon>Bacillaceae</taxon>
        <taxon>Litchfieldia</taxon>
    </lineage>
</organism>
<dbReference type="GO" id="GO:0008206">
    <property type="term" value="P:bile acid metabolic process"/>
    <property type="evidence" value="ECO:0007669"/>
    <property type="project" value="UniProtKB-ARBA"/>
</dbReference>
<evidence type="ECO:0000256" key="1">
    <source>
        <dbReference type="ARBA" id="ARBA00006484"/>
    </source>
</evidence>
<dbReference type="PROSITE" id="PS00061">
    <property type="entry name" value="ADH_SHORT"/>
    <property type="match status" value="1"/>
</dbReference>
<dbReference type="PRINTS" id="PR00080">
    <property type="entry name" value="SDRFAMILY"/>
</dbReference>
<keyword evidence="4" id="KW-1185">Reference proteome</keyword>
<keyword evidence="2" id="KW-0560">Oxidoreductase</keyword>
<dbReference type="InterPro" id="IPR036291">
    <property type="entry name" value="NAD(P)-bd_dom_sf"/>
</dbReference>
<accession>A0A1H0VM26</accession>
<dbReference type="AlphaFoldDB" id="A0A1H0VM26"/>
<dbReference type="InterPro" id="IPR002347">
    <property type="entry name" value="SDR_fam"/>
</dbReference>
<dbReference type="SUPFAM" id="SSF51735">
    <property type="entry name" value="NAD(P)-binding Rossmann-fold domains"/>
    <property type="match status" value="1"/>
</dbReference>
<sequence>MERLQNKVAMITGAASGMGLAAAKLFAREGAKVAATDIAVTQLIEETRNFKGDILALELDVTSEEQWRIARERVIKEFGKIDILINNAGVSVHKSLLEEDLEGWNKAISINLTSVWLGMKTVIPYMQQNGKGSVVNCVSLAALVGGADSGAAAYSAAKGGVRSLTKHAAINFAKDKIRVNSVFPGAILTGAVRKHGVTSQEQLGKAFQNIIPLPPHAGEESDIANAYLFLASDESKFITGEELVVDGGWSSN</sequence>
<protein>
    <submittedName>
        <fullName evidence="3">NAD(P)-dependent dehydrogenase, short-chain alcohol dehydrogenase family</fullName>
    </submittedName>
</protein>
<dbReference type="GO" id="GO:0016491">
    <property type="term" value="F:oxidoreductase activity"/>
    <property type="evidence" value="ECO:0007669"/>
    <property type="project" value="UniProtKB-KW"/>
</dbReference>
<dbReference type="PANTHER" id="PTHR24321:SF8">
    <property type="entry name" value="ESTRADIOL 17-BETA-DEHYDROGENASE 8-RELATED"/>
    <property type="match status" value="1"/>
</dbReference>
<dbReference type="RefSeq" id="WP_090855703.1">
    <property type="nucleotide sequence ID" value="NZ_FNJU01000007.1"/>
</dbReference>
<evidence type="ECO:0000256" key="2">
    <source>
        <dbReference type="ARBA" id="ARBA00023002"/>
    </source>
</evidence>
<dbReference type="FunFam" id="3.40.50.720:FF:000084">
    <property type="entry name" value="Short-chain dehydrogenase reductase"/>
    <property type="match status" value="1"/>
</dbReference>
<evidence type="ECO:0000313" key="3">
    <source>
        <dbReference type="EMBL" id="SDP79649.1"/>
    </source>
</evidence>
<dbReference type="OrthoDB" id="286404at2"/>
<name>A0A1H0VM26_9BACI</name>
<reference evidence="4" key="1">
    <citation type="submission" date="2016-10" db="EMBL/GenBank/DDBJ databases">
        <authorList>
            <person name="Varghese N."/>
            <person name="Submissions S."/>
        </authorList>
    </citation>
    <scope>NUCLEOTIDE SEQUENCE [LARGE SCALE GENOMIC DNA]</scope>
    <source>
        <strain evidence="4">IBRC-M10078</strain>
    </source>
</reference>
<evidence type="ECO:0000313" key="4">
    <source>
        <dbReference type="Proteomes" id="UP000199159"/>
    </source>
</evidence>
<proteinExistence type="inferred from homology"/>
<dbReference type="PANTHER" id="PTHR24321">
    <property type="entry name" value="DEHYDROGENASES, SHORT CHAIN"/>
    <property type="match status" value="1"/>
</dbReference>
<dbReference type="Proteomes" id="UP000199159">
    <property type="component" value="Unassembled WGS sequence"/>
</dbReference>
<gene>
    <name evidence="3" type="ORF">SAMN05216565_10779</name>
</gene>
<dbReference type="STRING" id="930152.SAMN05216565_10779"/>
<dbReference type="PRINTS" id="PR00081">
    <property type="entry name" value="GDHRDH"/>
</dbReference>
<dbReference type="Pfam" id="PF13561">
    <property type="entry name" value="adh_short_C2"/>
    <property type="match status" value="1"/>
</dbReference>
<comment type="similarity">
    <text evidence="1">Belongs to the short-chain dehydrogenases/reductases (SDR) family.</text>
</comment>
<dbReference type="InterPro" id="IPR020904">
    <property type="entry name" value="Sc_DH/Rdtase_CS"/>
</dbReference>
<dbReference type="Gene3D" id="3.40.50.720">
    <property type="entry name" value="NAD(P)-binding Rossmann-like Domain"/>
    <property type="match status" value="1"/>
</dbReference>
<dbReference type="EMBL" id="FNJU01000007">
    <property type="protein sequence ID" value="SDP79649.1"/>
    <property type="molecule type" value="Genomic_DNA"/>
</dbReference>